<feature type="transmembrane region" description="Helical" evidence="3">
    <location>
        <begin position="38"/>
        <end position="57"/>
    </location>
</feature>
<feature type="transmembrane region" description="Helical" evidence="3">
    <location>
        <begin position="63"/>
        <end position="80"/>
    </location>
</feature>
<dbReference type="EMBL" id="MCFL01000053">
    <property type="protein sequence ID" value="ORZ31923.1"/>
    <property type="molecule type" value="Genomic_DNA"/>
</dbReference>
<keyword evidence="3" id="KW-1133">Transmembrane helix</keyword>
<organism evidence="4 5">
    <name type="scientific">Catenaria anguillulae PL171</name>
    <dbReference type="NCBI Taxonomy" id="765915"/>
    <lineage>
        <taxon>Eukaryota</taxon>
        <taxon>Fungi</taxon>
        <taxon>Fungi incertae sedis</taxon>
        <taxon>Blastocladiomycota</taxon>
        <taxon>Blastocladiomycetes</taxon>
        <taxon>Blastocladiales</taxon>
        <taxon>Catenariaceae</taxon>
        <taxon>Catenaria</taxon>
    </lineage>
</organism>
<keyword evidence="5" id="KW-1185">Reference proteome</keyword>
<name>A0A1Y2HDZ5_9FUNG</name>
<proteinExistence type="predicted"/>
<keyword evidence="1" id="KW-0175">Coiled coil</keyword>
<dbReference type="Proteomes" id="UP000193411">
    <property type="component" value="Unassembled WGS sequence"/>
</dbReference>
<evidence type="ECO:0000313" key="5">
    <source>
        <dbReference type="Proteomes" id="UP000193411"/>
    </source>
</evidence>
<gene>
    <name evidence="4" type="ORF">BCR44DRAFT_1502434</name>
</gene>
<dbReference type="OrthoDB" id="432685at2759"/>
<feature type="transmembrane region" description="Helical" evidence="3">
    <location>
        <begin position="126"/>
        <end position="145"/>
    </location>
</feature>
<reference evidence="4 5" key="1">
    <citation type="submission" date="2016-07" db="EMBL/GenBank/DDBJ databases">
        <title>Pervasive Adenine N6-methylation of Active Genes in Fungi.</title>
        <authorList>
            <consortium name="DOE Joint Genome Institute"/>
            <person name="Mondo S.J."/>
            <person name="Dannebaum R.O."/>
            <person name="Kuo R.C."/>
            <person name="Labutti K."/>
            <person name="Haridas S."/>
            <person name="Kuo A."/>
            <person name="Salamov A."/>
            <person name="Ahrendt S.R."/>
            <person name="Lipzen A."/>
            <person name="Sullivan W."/>
            <person name="Andreopoulos W.B."/>
            <person name="Clum A."/>
            <person name="Lindquist E."/>
            <person name="Daum C."/>
            <person name="Ramamoorthy G.K."/>
            <person name="Gryganskyi A."/>
            <person name="Culley D."/>
            <person name="Magnuson J.K."/>
            <person name="James T.Y."/>
            <person name="O'Malley M.A."/>
            <person name="Stajich J.E."/>
            <person name="Spatafora J.W."/>
            <person name="Visel A."/>
            <person name="Grigoriev I.V."/>
        </authorList>
    </citation>
    <scope>NUCLEOTIDE SEQUENCE [LARGE SCALE GENOMIC DNA]</scope>
    <source>
        <strain evidence="4 5">PL171</strain>
    </source>
</reference>
<feature type="compositionally biased region" description="Low complexity" evidence="2">
    <location>
        <begin position="1"/>
        <end position="19"/>
    </location>
</feature>
<accession>A0A1Y2HDZ5</accession>
<evidence type="ECO:0000313" key="4">
    <source>
        <dbReference type="EMBL" id="ORZ31923.1"/>
    </source>
</evidence>
<keyword evidence="3" id="KW-0812">Transmembrane</keyword>
<dbReference type="AlphaFoldDB" id="A0A1Y2HDZ5"/>
<feature type="coiled-coil region" evidence="1">
    <location>
        <begin position="234"/>
        <end position="271"/>
    </location>
</feature>
<feature type="region of interest" description="Disordered" evidence="2">
    <location>
        <begin position="1"/>
        <end position="30"/>
    </location>
</feature>
<feature type="region of interest" description="Disordered" evidence="2">
    <location>
        <begin position="93"/>
        <end position="119"/>
    </location>
</feature>
<evidence type="ECO:0000256" key="3">
    <source>
        <dbReference type="SAM" id="Phobius"/>
    </source>
</evidence>
<comment type="caution">
    <text evidence="4">The sequence shown here is derived from an EMBL/GenBank/DDBJ whole genome shotgun (WGS) entry which is preliminary data.</text>
</comment>
<evidence type="ECO:0000256" key="1">
    <source>
        <dbReference type="SAM" id="Coils"/>
    </source>
</evidence>
<keyword evidence="3" id="KW-0472">Membrane</keyword>
<evidence type="ECO:0000256" key="2">
    <source>
        <dbReference type="SAM" id="MobiDB-lite"/>
    </source>
</evidence>
<protein>
    <submittedName>
        <fullName evidence="4">Uncharacterized protein</fullName>
    </submittedName>
</protein>
<dbReference type="PANTHER" id="PTHR41390">
    <property type="entry name" value="CHROMOSOME 7, WHOLE GENOME SHOTGUN SEQUENCE"/>
    <property type="match status" value="1"/>
</dbReference>
<feature type="transmembrane region" description="Helical" evidence="3">
    <location>
        <begin position="151"/>
        <end position="173"/>
    </location>
</feature>
<sequence length="272" mass="29034">MSESSSTPSPSSAAASARTPSPPAAVDGPKPTVIRNSFLALGAGCMTGAVVGAYKQLPPGPTAAGMGSMWGAIGFTYFLSRAQLSKFLAEADTDKPAPVQPTPGSVTRRTITRPPPPATLHDRHTLLASVGAGAFTGSVSTLLVYGRRPRVLLPATLLAAASAGIAQSAYTWARHTRQDLLLWKYQANGANVEAAVTSQGGEHKQTQQQQQPMWDALVNTKWMPVRPLTDDEYLVSLNGQVAQVEAEVAKYERVMGKLQERIRELEEAEREK</sequence>
<dbReference type="PANTHER" id="PTHR41390:SF1">
    <property type="entry name" value="NADH-UBIQUINONE OXIDOREDUCTASE 213 KDA SUBUNIT"/>
    <property type="match status" value="1"/>
</dbReference>